<dbReference type="AlphaFoldDB" id="A0A448YGQ5"/>
<feature type="compositionally biased region" description="Low complexity" evidence="1">
    <location>
        <begin position="203"/>
        <end position="221"/>
    </location>
</feature>
<organism evidence="2 3">
    <name type="scientific">Brettanomyces naardenensis</name>
    <name type="common">Yeast</name>
    <dbReference type="NCBI Taxonomy" id="13370"/>
    <lineage>
        <taxon>Eukaryota</taxon>
        <taxon>Fungi</taxon>
        <taxon>Dikarya</taxon>
        <taxon>Ascomycota</taxon>
        <taxon>Saccharomycotina</taxon>
        <taxon>Pichiomycetes</taxon>
        <taxon>Pichiales</taxon>
        <taxon>Pichiaceae</taxon>
        <taxon>Brettanomyces</taxon>
    </lineage>
</organism>
<protein>
    <submittedName>
        <fullName evidence="2">DEKNAAC100112</fullName>
    </submittedName>
</protein>
<feature type="compositionally biased region" description="Basic and acidic residues" evidence="1">
    <location>
        <begin position="33"/>
        <end position="49"/>
    </location>
</feature>
<accession>A0A448YGQ5</accession>
<sequence length="356" mass="40236">MLRDISNSLDIQRRDSNEEIKSKGFKKYQNQSRPKDHHQGHQDHEKKDTSGSNCEGYRGPRKRDSPEVIRPKPSYRFPEFFRKAYEKMFPFVEKLHREGSMKERTMNLTSDVTFSRNSIKKFSQPFIPEYNSKIPQGQSLAGHSDPAEAIFERVKNSNKGLECNGSRLNVLTNGSTELIENSHQEYNISIGSKRSLEEEEETNSNGNSLLSTSNRSTSLPSMDTSSPSIKRLKSTYRTPIKKTAPRINITPASVMGHYNAHNCLPPYLNQSYERLDNSMTISAKAILKMVDDSLVSSDTSLYSQSLASISQINTSRGLRTGKKETININADDLQNVLIGDDDEDMNLCLSMPAKQL</sequence>
<proteinExistence type="predicted"/>
<keyword evidence="3" id="KW-1185">Reference proteome</keyword>
<feature type="compositionally biased region" description="Polar residues" evidence="1">
    <location>
        <begin position="1"/>
        <end position="10"/>
    </location>
</feature>
<feature type="region of interest" description="Disordered" evidence="1">
    <location>
        <begin position="194"/>
        <end position="229"/>
    </location>
</feature>
<gene>
    <name evidence="2" type="ORF">BRENAR_LOCUS803</name>
</gene>
<dbReference type="InParanoid" id="A0A448YGQ5"/>
<evidence type="ECO:0000313" key="3">
    <source>
        <dbReference type="Proteomes" id="UP000290900"/>
    </source>
</evidence>
<evidence type="ECO:0000313" key="2">
    <source>
        <dbReference type="EMBL" id="VEU20068.1"/>
    </source>
</evidence>
<dbReference type="EMBL" id="CAACVR010000001">
    <property type="protein sequence ID" value="VEU20068.1"/>
    <property type="molecule type" value="Genomic_DNA"/>
</dbReference>
<reference evidence="2 3" key="1">
    <citation type="submission" date="2018-12" db="EMBL/GenBank/DDBJ databases">
        <authorList>
            <person name="Tiukova I."/>
            <person name="Dainat J."/>
        </authorList>
    </citation>
    <scope>NUCLEOTIDE SEQUENCE [LARGE SCALE GENOMIC DNA]</scope>
</reference>
<dbReference type="Proteomes" id="UP000290900">
    <property type="component" value="Unassembled WGS sequence"/>
</dbReference>
<feature type="compositionally biased region" description="Basic and acidic residues" evidence="1">
    <location>
        <begin position="11"/>
        <end position="22"/>
    </location>
</feature>
<dbReference type="OrthoDB" id="3987559at2759"/>
<name>A0A448YGQ5_BRENA</name>
<feature type="region of interest" description="Disordered" evidence="1">
    <location>
        <begin position="1"/>
        <end position="72"/>
    </location>
</feature>
<evidence type="ECO:0000256" key="1">
    <source>
        <dbReference type="SAM" id="MobiDB-lite"/>
    </source>
</evidence>